<dbReference type="Proteomes" id="UP000828390">
    <property type="component" value="Unassembled WGS sequence"/>
</dbReference>
<protein>
    <submittedName>
        <fullName evidence="2">Uncharacterized protein</fullName>
    </submittedName>
</protein>
<evidence type="ECO:0000256" key="1">
    <source>
        <dbReference type="SAM" id="MobiDB-lite"/>
    </source>
</evidence>
<name>A0A9D4FQH5_DREPO</name>
<feature type="region of interest" description="Disordered" evidence="1">
    <location>
        <begin position="31"/>
        <end position="68"/>
    </location>
</feature>
<keyword evidence="3" id="KW-1185">Reference proteome</keyword>
<evidence type="ECO:0000313" key="2">
    <source>
        <dbReference type="EMBL" id="KAH3801071.1"/>
    </source>
</evidence>
<comment type="caution">
    <text evidence="2">The sequence shown here is derived from an EMBL/GenBank/DDBJ whole genome shotgun (WGS) entry which is preliminary data.</text>
</comment>
<proteinExistence type="predicted"/>
<reference evidence="2" key="1">
    <citation type="journal article" date="2019" name="bioRxiv">
        <title>The Genome of the Zebra Mussel, Dreissena polymorpha: A Resource for Invasive Species Research.</title>
        <authorList>
            <person name="McCartney M.A."/>
            <person name="Auch B."/>
            <person name="Kono T."/>
            <person name="Mallez S."/>
            <person name="Zhang Y."/>
            <person name="Obille A."/>
            <person name="Becker A."/>
            <person name="Abrahante J.E."/>
            <person name="Garbe J."/>
            <person name="Badalamenti J.P."/>
            <person name="Herman A."/>
            <person name="Mangelson H."/>
            <person name="Liachko I."/>
            <person name="Sullivan S."/>
            <person name="Sone E.D."/>
            <person name="Koren S."/>
            <person name="Silverstein K.A.T."/>
            <person name="Beckman K.B."/>
            <person name="Gohl D.M."/>
        </authorList>
    </citation>
    <scope>NUCLEOTIDE SEQUENCE</scope>
    <source>
        <strain evidence="2">Duluth1</strain>
        <tissue evidence="2">Whole animal</tissue>
    </source>
</reference>
<organism evidence="2 3">
    <name type="scientific">Dreissena polymorpha</name>
    <name type="common">Zebra mussel</name>
    <name type="synonym">Mytilus polymorpha</name>
    <dbReference type="NCBI Taxonomy" id="45954"/>
    <lineage>
        <taxon>Eukaryota</taxon>
        <taxon>Metazoa</taxon>
        <taxon>Spiralia</taxon>
        <taxon>Lophotrochozoa</taxon>
        <taxon>Mollusca</taxon>
        <taxon>Bivalvia</taxon>
        <taxon>Autobranchia</taxon>
        <taxon>Heteroconchia</taxon>
        <taxon>Euheterodonta</taxon>
        <taxon>Imparidentia</taxon>
        <taxon>Neoheterodontei</taxon>
        <taxon>Myida</taxon>
        <taxon>Dreissenoidea</taxon>
        <taxon>Dreissenidae</taxon>
        <taxon>Dreissena</taxon>
    </lineage>
</organism>
<accession>A0A9D4FQH5</accession>
<dbReference type="AlphaFoldDB" id="A0A9D4FQH5"/>
<sequence>MFQEHSIPDATTPQCGPVFLPRGAIHDCEGLTSPGPCMVENSKSPLDTDSPDSGHREMSSDRLALALH</sequence>
<reference evidence="2" key="2">
    <citation type="submission" date="2020-11" db="EMBL/GenBank/DDBJ databases">
        <authorList>
            <person name="McCartney M.A."/>
            <person name="Auch B."/>
            <person name="Kono T."/>
            <person name="Mallez S."/>
            <person name="Becker A."/>
            <person name="Gohl D.M."/>
            <person name="Silverstein K.A.T."/>
            <person name="Koren S."/>
            <person name="Bechman K.B."/>
            <person name="Herman A."/>
            <person name="Abrahante J.E."/>
            <person name="Garbe J."/>
        </authorList>
    </citation>
    <scope>NUCLEOTIDE SEQUENCE</scope>
    <source>
        <strain evidence="2">Duluth1</strain>
        <tissue evidence="2">Whole animal</tissue>
    </source>
</reference>
<gene>
    <name evidence="2" type="ORF">DPMN_154715</name>
</gene>
<evidence type="ECO:0000313" key="3">
    <source>
        <dbReference type="Proteomes" id="UP000828390"/>
    </source>
</evidence>
<dbReference type="EMBL" id="JAIWYP010000007">
    <property type="protein sequence ID" value="KAH3801071.1"/>
    <property type="molecule type" value="Genomic_DNA"/>
</dbReference>